<name>A0AAX6EFB8_IRIPA</name>
<sequence>MVKYSRDPSNPTSPPRSWVRTLGFTSRIPGRQLLH</sequence>
<evidence type="ECO:0000313" key="2">
    <source>
        <dbReference type="EMBL" id="KAJ6802629.1"/>
    </source>
</evidence>
<evidence type="ECO:0000256" key="1">
    <source>
        <dbReference type="SAM" id="MobiDB-lite"/>
    </source>
</evidence>
<keyword evidence="2" id="KW-0689">Ribosomal protein</keyword>
<proteinExistence type="predicted"/>
<protein>
    <submittedName>
        <fullName evidence="2">60S ribosomal protein L17</fullName>
    </submittedName>
</protein>
<dbReference type="EMBL" id="JANAVB010037103">
    <property type="protein sequence ID" value="KAJ6802629.1"/>
    <property type="molecule type" value="Genomic_DNA"/>
</dbReference>
<accession>A0AAX6EFB8</accession>
<reference evidence="2" key="1">
    <citation type="journal article" date="2023" name="GigaByte">
        <title>Genome assembly of the bearded iris, Iris pallida Lam.</title>
        <authorList>
            <person name="Bruccoleri R.E."/>
            <person name="Oakeley E.J."/>
            <person name="Faust A.M.E."/>
            <person name="Altorfer M."/>
            <person name="Dessus-Babus S."/>
            <person name="Burckhardt D."/>
            <person name="Oertli M."/>
            <person name="Naumann U."/>
            <person name="Petersen F."/>
            <person name="Wong J."/>
        </authorList>
    </citation>
    <scope>NUCLEOTIDE SEQUENCE</scope>
    <source>
        <strain evidence="2">GSM-AAB239-AS_SAM_17_03QT</strain>
    </source>
</reference>
<reference evidence="2" key="2">
    <citation type="submission" date="2023-04" db="EMBL/GenBank/DDBJ databases">
        <authorList>
            <person name="Bruccoleri R.E."/>
            <person name="Oakeley E.J."/>
            <person name="Faust A.-M."/>
            <person name="Dessus-Babus S."/>
            <person name="Altorfer M."/>
            <person name="Burckhardt D."/>
            <person name="Oertli M."/>
            <person name="Naumann U."/>
            <person name="Petersen F."/>
            <person name="Wong J."/>
        </authorList>
    </citation>
    <scope>NUCLEOTIDE SEQUENCE</scope>
    <source>
        <strain evidence="2">GSM-AAB239-AS_SAM_17_03QT</strain>
        <tissue evidence="2">Leaf</tissue>
    </source>
</reference>
<keyword evidence="2" id="KW-0687">Ribonucleoprotein</keyword>
<feature type="region of interest" description="Disordered" evidence="1">
    <location>
        <begin position="1"/>
        <end position="21"/>
    </location>
</feature>
<evidence type="ECO:0000313" key="3">
    <source>
        <dbReference type="Proteomes" id="UP001140949"/>
    </source>
</evidence>
<gene>
    <name evidence="2" type="ORF">M6B38_192450</name>
</gene>
<keyword evidence="3" id="KW-1185">Reference proteome</keyword>
<dbReference type="Proteomes" id="UP001140949">
    <property type="component" value="Unassembled WGS sequence"/>
</dbReference>
<dbReference type="GO" id="GO:0005840">
    <property type="term" value="C:ribosome"/>
    <property type="evidence" value="ECO:0007669"/>
    <property type="project" value="UniProtKB-KW"/>
</dbReference>
<organism evidence="2 3">
    <name type="scientific">Iris pallida</name>
    <name type="common">Sweet iris</name>
    <dbReference type="NCBI Taxonomy" id="29817"/>
    <lineage>
        <taxon>Eukaryota</taxon>
        <taxon>Viridiplantae</taxon>
        <taxon>Streptophyta</taxon>
        <taxon>Embryophyta</taxon>
        <taxon>Tracheophyta</taxon>
        <taxon>Spermatophyta</taxon>
        <taxon>Magnoliopsida</taxon>
        <taxon>Liliopsida</taxon>
        <taxon>Asparagales</taxon>
        <taxon>Iridaceae</taxon>
        <taxon>Iridoideae</taxon>
        <taxon>Irideae</taxon>
        <taxon>Iris</taxon>
    </lineage>
</organism>
<comment type="caution">
    <text evidence="2">The sequence shown here is derived from an EMBL/GenBank/DDBJ whole genome shotgun (WGS) entry which is preliminary data.</text>
</comment>
<dbReference type="AlphaFoldDB" id="A0AAX6EFB8"/>